<proteinExistence type="predicted"/>
<keyword evidence="1" id="KW-0812">Transmembrane</keyword>
<name>A0A518AZR7_9BACT</name>
<dbReference type="EMBL" id="CP036279">
    <property type="protein sequence ID" value="QDU60210.1"/>
    <property type="molecule type" value="Genomic_DNA"/>
</dbReference>
<reference evidence="2 3" key="1">
    <citation type="submission" date="2019-02" db="EMBL/GenBank/DDBJ databases">
        <title>Deep-cultivation of Planctomycetes and their phenomic and genomic characterization uncovers novel biology.</title>
        <authorList>
            <person name="Wiegand S."/>
            <person name="Jogler M."/>
            <person name="Boedeker C."/>
            <person name="Pinto D."/>
            <person name="Vollmers J."/>
            <person name="Rivas-Marin E."/>
            <person name="Kohn T."/>
            <person name="Peeters S.H."/>
            <person name="Heuer A."/>
            <person name="Rast P."/>
            <person name="Oberbeckmann S."/>
            <person name="Bunk B."/>
            <person name="Jeske O."/>
            <person name="Meyerdierks A."/>
            <person name="Storesund J.E."/>
            <person name="Kallscheuer N."/>
            <person name="Luecker S."/>
            <person name="Lage O.M."/>
            <person name="Pohl T."/>
            <person name="Merkel B.J."/>
            <person name="Hornburger P."/>
            <person name="Mueller R.-W."/>
            <person name="Bruemmer F."/>
            <person name="Labrenz M."/>
            <person name="Spormann A.M."/>
            <person name="Op den Camp H."/>
            <person name="Overmann J."/>
            <person name="Amann R."/>
            <person name="Jetten M.S.M."/>
            <person name="Mascher T."/>
            <person name="Medema M.H."/>
            <person name="Devos D.P."/>
            <person name="Kaster A.-K."/>
            <person name="Ovreas L."/>
            <person name="Rohde M."/>
            <person name="Galperin M.Y."/>
            <person name="Jogler C."/>
        </authorList>
    </citation>
    <scope>NUCLEOTIDE SEQUENCE [LARGE SCALE GENOMIC DNA]</scope>
    <source>
        <strain evidence="2 3">Pan216</strain>
    </source>
</reference>
<sequence length="171" mass="18944">MEQRASGADSGADRSRATSAARQRRFLWRVTGMALLFLPLVVLLQWGTIGQWIGSTNITLRFQILDRATGKPLPGAKVTLADGYDHRTSTSTNRDGIAEIEHRFVVKGNHGLFFDEGLIEFRSATITIEADGFVGRTLSLDQYFGSTRGRREPLSAVQQVDLQPNNVLPTR</sequence>
<organism evidence="2 3">
    <name type="scientific">Kolteria novifilia</name>
    <dbReference type="NCBI Taxonomy" id="2527975"/>
    <lineage>
        <taxon>Bacteria</taxon>
        <taxon>Pseudomonadati</taxon>
        <taxon>Planctomycetota</taxon>
        <taxon>Planctomycetia</taxon>
        <taxon>Kolteriales</taxon>
        <taxon>Kolteriaceae</taxon>
        <taxon>Kolteria</taxon>
    </lineage>
</organism>
<protein>
    <submittedName>
        <fullName evidence="2">Uncharacterized protein</fullName>
    </submittedName>
</protein>
<keyword evidence="1" id="KW-1133">Transmembrane helix</keyword>
<dbReference type="InterPro" id="IPR008969">
    <property type="entry name" value="CarboxyPept-like_regulatory"/>
</dbReference>
<dbReference type="KEGG" id="knv:Pan216_10480"/>
<dbReference type="SUPFAM" id="SSF49464">
    <property type="entry name" value="Carboxypeptidase regulatory domain-like"/>
    <property type="match status" value="1"/>
</dbReference>
<dbReference type="AlphaFoldDB" id="A0A518AZR7"/>
<feature type="transmembrane region" description="Helical" evidence="1">
    <location>
        <begin position="26"/>
        <end position="47"/>
    </location>
</feature>
<accession>A0A518AZR7</accession>
<dbReference type="Proteomes" id="UP000317093">
    <property type="component" value="Chromosome"/>
</dbReference>
<keyword evidence="1" id="KW-0472">Membrane</keyword>
<evidence type="ECO:0000256" key="1">
    <source>
        <dbReference type="SAM" id="Phobius"/>
    </source>
</evidence>
<evidence type="ECO:0000313" key="2">
    <source>
        <dbReference type="EMBL" id="QDU60210.1"/>
    </source>
</evidence>
<keyword evidence="3" id="KW-1185">Reference proteome</keyword>
<evidence type="ECO:0000313" key="3">
    <source>
        <dbReference type="Proteomes" id="UP000317093"/>
    </source>
</evidence>
<gene>
    <name evidence="2" type="ORF">Pan216_10480</name>
</gene>
<dbReference type="OrthoDB" id="213937at2"/>
<dbReference type="RefSeq" id="WP_145255699.1">
    <property type="nucleotide sequence ID" value="NZ_CP036279.1"/>
</dbReference>